<feature type="domain" description="Partial AB-hydrolase lipase" evidence="1">
    <location>
        <begin position="46"/>
        <end position="95"/>
    </location>
</feature>
<dbReference type="AlphaFoldDB" id="A0A8S9X7D5"/>
<organism evidence="2 3">
    <name type="scientific">Apolygus lucorum</name>
    <name type="common">Small green plant bug</name>
    <name type="synonym">Lygocoris lucorum</name>
    <dbReference type="NCBI Taxonomy" id="248454"/>
    <lineage>
        <taxon>Eukaryota</taxon>
        <taxon>Metazoa</taxon>
        <taxon>Ecdysozoa</taxon>
        <taxon>Arthropoda</taxon>
        <taxon>Hexapoda</taxon>
        <taxon>Insecta</taxon>
        <taxon>Pterygota</taxon>
        <taxon>Neoptera</taxon>
        <taxon>Paraneoptera</taxon>
        <taxon>Hemiptera</taxon>
        <taxon>Heteroptera</taxon>
        <taxon>Panheteroptera</taxon>
        <taxon>Cimicomorpha</taxon>
        <taxon>Miridae</taxon>
        <taxon>Mirini</taxon>
        <taxon>Apolygus</taxon>
    </lineage>
</organism>
<evidence type="ECO:0000313" key="2">
    <source>
        <dbReference type="EMBL" id="KAF6204268.1"/>
    </source>
</evidence>
<dbReference type="GO" id="GO:0006629">
    <property type="term" value="P:lipid metabolic process"/>
    <property type="evidence" value="ECO:0007669"/>
    <property type="project" value="InterPro"/>
</dbReference>
<protein>
    <recommendedName>
        <fullName evidence="1">Partial AB-hydrolase lipase domain-containing protein</fullName>
    </recommendedName>
</protein>
<dbReference type="EMBL" id="WIXP02000010">
    <property type="protein sequence ID" value="KAF6204268.1"/>
    <property type="molecule type" value="Genomic_DNA"/>
</dbReference>
<reference evidence="2" key="1">
    <citation type="journal article" date="2021" name="Mol. Ecol. Resour.">
        <title>Apolygus lucorum genome provides insights into omnivorousness and mesophyll feeding.</title>
        <authorList>
            <person name="Liu Y."/>
            <person name="Liu H."/>
            <person name="Wang H."/>
            <person name="Huang T."/>
            <person name="Liu B."/>
            <person name="Yang B."/>
            <person name="Yin L."/>
            <person name="Li B."/>
            <person name="Zhang Y."/>
            <person name="Zhang S."/>
            <person name="Jiang F."/>
            <person name="Zhang X."/>
            <person name="Ren Y."/>
            <person name="Wang B."/>
            <person name="Wang S."/>
            <person name="Lu Y."/>
            <person name="Wu K."/>
            <person name="Fan W."/>
            <person name="Wang G."/>
        </authorList>
    </citation>
    <scope>NUCLEOTIDE SEQUENCE</scope>
    <source>
        <strain evidence="2">12Hb</strain>
    </source>
</reference>
<evidence type="ECO:0000259" key="1">
    <source>
        <dbReference type="Pfam" id="PF04083"/>
    </source>
</evidence>
<sequence length="305" mass="35442">MFILIAIIICLIFFRRDTAVFNILKGFFDKISPTRKVFETAAEVAARDVPLESHFVTTSDGYILNLFRIFHKLPAPGRVVLFQHGMLSNSSDWVAVDQSIAFQLVEKGWDVWLGNNRGNVYCREHVTFSRYSKSFNSYSFHEMGMYDLPAIIDYIREKTDRQKIVYVGHSQGNSQFFAMMSLLPEMNDKILAMFALAPVASLAHARARVQIMYKMAVILRAPRRIFEMIGFHRLSSYFPRFLYPLLDITSPLWCPIANYAVGHRLLNIFCSYPCPTIICNSFEYFFLFRIRNGTTWQELEHYSRA</sequence>
<keyword evidence="3" id="KW-1185">Reference proteome</keyword>
<dbReference type="InterPro" id="IPR029058">
    <property type="entry name" value="AB_hydrolase_fold"/>
</dbReference>
<dbReference type="InterPro" id="IPR006693">
    <property type="entry name" value="AB_hydrolase_lipase"/>
</dbReference>
<proteinExistence type="predicted"/>
<dbReference type="Gene3D" id="3.40.50.1820">
    <property type="entry name" value="alpha/beta hydrolase"/>
    <property type="match status" value="1"/>
</dbReference>
<dbReference type="PANTHER" id="PTHR11005">
    <property type="entry name" value="LYSOSOMAL ACID LIPASE-RELATED"/>
    <property type="match status" value="1"/>
</dbReference>
<dbReference type="Pfam" id="PF04083">
    <property type="entry name" value="Abhydro_lipase"/>
    <property type="match status" value="1"/>
</dbReference>
<name>A0A8S9X7D5_APOLU</name>
<comment type="caution">
    <text evidence="2">The sequence shown here is derived from an EMBL/GenBank/DDBJ whole genome shotgun (WGS) entry which is preliminary data.</text>
</comment>
<dbReference type="OrthoDB" id="9974421at2759"/>
<dbReference type="Proteomes" id="UP000466442">
    <property type="component" value="Unassembled WGS sequence"/>
</dbReference>
<dbReference type="SUPFAM" id="SSF53474">
    <property type="entry name" value="alpha/beta-Hydrolases"/>
    <property type="match status" value="1"/>
</dbReference>
<gene>
    <name evidence="2" type="ORF">GE061_002608</name>
</gene>
<evidence type="ECO:0000313" key="3">
    <source>
        <dbReference type="Proteomes" id="UP000466442"/>
    </source>
</evidence>
<accession>A0A8S9X7D5</accession>